<name>A0ABU8W9B1_9BURK</name>
<accession>A0ABU8W9B1</accession>
<comment type="cofactor">
    <cofactor evidence="8">
        <name>Zn(2+)</name>
        <dbReference type="ChEBI" id="CHEBI:29105"/>
    </cofactor>
    <text evidence="8">Binds 1 zinc ion per subunit.</text>
</comment>
<organism evidence="9 10">
    <name type="scientific">Variovorax humicola</name>
    <dbReference type="NCBI Taxonomy" id="1769758"/>
    <lineage>
        <taxon>Bacteria</taxon>
        <taxon>Pseudomonadati</taxon>
        <taxon>Pseudomonadota</taxon>
        <taxon>Betaproteobacteria</taxon>
        <taxon>Burkholderiales</taxon>
        <taxon>Comamonadaceae</taxon>
        <taxon>Variovorax</taxon>
    </lineage>
</organism>
<keyword evidence="6 8" id="KW-0456">Lyase</keyword>
<evidence type="ECO:0000256" key="2">
    <source>
        <dbReference type="ARBA" id="ARBA00008900"/>
    </source>
</evidence>
<dbReference type="InterPro" id="IPR007115">
    <property type="entry name" value="6-PTP_synth/QueD"/>
</dbReference>
<reference evidence="9 10" key="1">
    <citation type="submission" date="2024-03" db="EMBL/GenBank/DDBJ databases">
        <title>Novel species of the genus Variovorax.</title>
        <authorList>
            <person name="Liu Q."/>
            <person name="Xin Y.-H."/>
        </authorList>
    </citation>
    <scope>NUCLEOTIDE SEQUENCE [LARGE SCALE GENOMIC DNA]</scope>
    <source>
        <strain evidence="9 10">KACC 18501</strain>
    </source>
</reference>
<keyword evidence="8" id="KW-0671">Queuosine biosynthesis</keyword>
<dbReference type="InterPro" id="IPR038418">
    <property type="entry name" value="6-PTP_synth/QueD_sf"/>
</dbReference>
<keyword evidence="4 8" id="KW-0479">Metal-binding</keyword>
<dbReference type="PIRSF" id="PIRSF006113">
    <property type="entry name" value="PTP_synth"/>
    <property type="match status" value="1"/>
</dbReference>
<evidence type="ECO:0000256" key="3">
    <source>
        <dbReference type="ARBA" id="ARBA00018141"/>
    </source>
</evidence>
<comment type="similarity">
    <text evidence="2 8">Belongs to the PTPS family. QueD subfamily.</text>
</comment>
<evidence type="ECO:0000256" key="7">
    <source>
        <dbReference type="ARBA" id="ARBA00048807"/>
    </source>
</evidence>
<evidence type="ECO:0000256" key="6">
    <source>
        <dbReference type="ARBA" id="ARBA00023239"/>
    </source>
</evidence>
<keyword evidence="5 8" id="KW-0862">Zinc</keyword>
<keyword evidence="10" id="KW-1185">Reference proteome</keyword>
<dbReference type="SUPFAM" id="SSF55620">
    <property type="entry name" value="Tetrahydrobiopterin biosynthesis enzymes-like"/>
    <property type="match status" value="1"/>
</dbReference>
<evidence type="ECO:0000256" key="8">
    <source>
        <dbReference type="PIRNR" id="PIRNR006113"/>
    </source>
</evidence>
<comment type="pathway">
    <text evidence="1 8">Purine metabolism; 7-cyano-7-deazaguanine biosynthesis.</text>
</comment>
<evidence type="ECO:0000256" key="5">
    <source>
        <dbReference type="ARBA" id="ARBA00022833"/>
    </source>
</evidence>
<evidence type="ECO:0000313" key="9">
    <source>
        <dbReference type="EMBL" id="MEJ8826625.1"/>
    </source>
</evidence>
<evidence type="ECO:0000313" key="10">
    <source>
        <dbReference type="Proteomes" id="UP001363010"/>
    </source>
</evidence>
<dbReference type="PANTHER" id="PTHR12589">
    <property type="entry name" value="PYRUVOYL TETRAHYDROBIOPTERIN SYNTHASE"/>
    <property type="match status" value="1"/>
</dbReference>
<proteinExistence type="inferred from homology"/>
<evidence type="ECO:0000256" key="4">
    <source>
        <dbReference type="ARBA" id="ARBA00022723"/>
    </source>
</evidence>
<dbReference type="EC" id="4.-.-.-" evidence="8"/>
<comment type="catalytic activity">
    <reaction evidence="7 8">
        <text>7,8-dihydroneopterin 3'-triphosphate + H2O = 6-carboxy-5,6,7,8-tetrahydropterin + triphosphate + acetaldehyde + 2 H(+)</text>
        <dbReference type="Rhea" id="RHEA:27966"/>
        <dbReference type="ChEBI" id="CHEBI:15343"/>
        <dbReference type="ChEBI" id="CHEBI:15377"/>
        <dbReference type="ChEBI" id="CHEBI:15378"/>
        <dbReference type="ChEBI" id="CHEBI:18036"/>
        <dbReference type="ChEBI" id="CHEBI:58462"/>
        <dbReference type="ChEBI" id="CHEBI:61032"/>
        <dbReference type="EC" id="4.1.2.50"/>
    </reaction>
</comment>
<dbReference type="EMBL" id="JBBKZV010000038">
    <property type="protein sequence ID" value="MEJ8826625.1"/>
    <property type="molecule type" value="Genomic_DNA"/>
</dbReference>
<dbReference type="RefSeq" id="WP_340367664.1">
    <property type="nucleotide sequence ID" value="NZ_JBBKZV010000038.1"/>
</dbReference>
<dbReference type="Proteomes" id="UP001363010">
    <property type="component" value="Unassembled WGS sequence"/>
</dbReference>
<dbReference type="GO" id="GO:0070497">
    <property type="term" value="F:6-carboxytetrahydropterin synthase activity"/>
    <property type="evidence" value="ECO:0007669"/>
    <property type="project" value="UniProtKB-EC"/>
</dbReference>
<sequence length="121" mass="13381">MIYELSQKFFFEAAHTLHRHMDAAGSRRIHGHTYHAEVTLVGEPDGSSGMVQDLGSVRGHIDAIRELLDHQFLDDVPGLGPATLENLCKFIFTKLVARCPRLVAVSVERPASGDRCVLRSS</sequence>
<evidence type="ECO:0000256" key="1">
    <source>
        <dbReference type="ARBA" id="ARBA00005061"/>
    </source>
</evidence>
<dbReference type="PANTHER" id="PTHR12589:SF7">
    <property type="entry name" value="6-PYRUVOYL TETRAHYDROBIOPTERIN SYNTHASE"/>
    <property type="match status" value="1"/>
</dbReference>
<gene>
    <name evidence="9" type="ORF">WKW80_32195</name>
</gene>
<dbReference type="Gene3D" id="3.30.479.10">
    <property type="entry name" value="6-pyruvoyl tetrahydropterin synthase/QueD"/>
    <property type="match status" value="1"/>
</dbReference>
<dbReference type="Pfam" id="PF01242">
    <property type="entry name" value="PTPS"/>
    <property type="match status" value="1"/>
</dbReference>
<comment type="caution">
    <text evidence="9">The sequence shown here is derived from an EMBL/GenBank/DDBJ whole genome shotgun (WGS) entry which is preliminary data.</text>
</comment>
<protein>
    <recommendedName>
        <fullName evidence="3 8">6-carboxy-5,6,7,8-tetrahydropterin synthase</fullName>
        <ecNumber evidence="8">4.-.-.-</ecNumber>
    </recommendedName>
</protein>